<comment type="caution">
    <text evidence="1">The sequence shown here is derived from an EMBL/GenBank/DDBJ whole genome shotgun (WGS) entry which is preliminary data.</text>
</comment>
<sequence>MAKKLPGCHVRVTTVLDYRIKTLKRTFQAIVDIKGPACSGFGWNDDAKCIIAEMEVFDNWVRRRDSLTNSFSITTNLHMFSGVLGRWVALLRHSPTSGRTSLPGMRELTCRMGTRSFHPCTARGLTCPRRMYEHHDLLARQTIGPDRRERGEASGRVSLTSYIWFRRDD</sequence>
<accession>A0A5A7VDL9</accession>
<protein>
    <submittedName>
        <fullName evidence="1">Retrotransposon protein</fullName>
    </submittedName>
</protein>
<dbReference type="Proteomes" id="UP000321393">
    <property type="component" value="Unassembled WGS sequence"/>
</dbReference>
<gene>
    <name evidence="1" type="ORF">E6C27_scaffold21G005220</name>
</gene>
<dbReference type="AlphaFoldDB" id="A0A5A7VDL9"/>
<reference evidence="1 2" key="1">
    <citation type="submission" date="2019-08" db="EMBL/GenBank/DDBJ databases">
        <title>Draft genome sequences of two oriental melons (Cucumis melo L. var makuwa).</title>
        <authorList>
            <person name="Kwon S.-Y."/>
        </authorList>
    </citation>
    <scope>NUCLEOTIDE SEQUENCE [LARGE SCALE GENOMIC DNA]</scope>
    <source>
        <strain evidence="2">cv. SW 3</strain>
        <tissue evidence="1">Leaf</tissue>
    </source>
</reference>
<name>A0A5A7VDL9_CUCMM</name>
<evidence type="ECO:0000313" key="1">
    <source>
        <dbReference type="EMBL" id="KAA0066432.1"/>
    </source>
</evidence>
<evidence type="ECO:0000313" key="2">
    <source>
        <dbReference type="Proteomes" id="UP000321393"/>
    </source>
</evidence>
<organism evidence="1 2">
    <name type="scientific">Cucumis melo var. makuwa</name>
    <name type="common">Oriental melon</name>
    <dbReference type="NCBI Taxonomy" id="1194695"/>
    <lineage>
        <taxon>Eukaryota</taxon>
        <taxon>Viridiplantae</taxon>
        <taxon>Streptophyta</taxon>
        <taxon>Embryophyta</taxon>
        <taxon>Tracheophyta</taxon>
        <taxon>Spermatophyta</taxon>
        <taxon>Magnoliopsida</taxon>
        <taxon>eudicotyledons</taxon>
        <taxon>Gunneridae</taxon>
        <taxon>Pentapetalae</taxon>
        <taxon>rosids</taxon>
        <taxon>fabids</taxon>
        <taxon>Cucurbitales</taxon>
        <taxon>Cucurbitaceae</taxon>
        <taxon>Benincaseae</taxon>
        <taxon>Cucumis</taxon>
    </lineage>
</organism>
<dbReference type="EMBL" id="SSTE01000903">
    <property type="protein sequence ID" value="KAA0066432.1"/>
    <property type="molecule type" value="Genomic_DNA"/>
</dbReference>
<proteinExistence type="predicted"/>